<dbReference type="InterPro" id="IPR029062">
    <property type="entry name" value="Class_I_gatase-like"/>
</dbReference>
<dbReference type="CDD" id="cd03143">
    <property type="entry name" value="A4_beta-galactosidase_middle_domain"/>
    <property type="match status" value="1"/>
</dbReference>
<gene>
    <name evidence="1" type="ORF">J3R75_002961</name>
</gene>
<organism evidence="1 2">
    <name type="scientific">Oligosphaera ethanolica</name>
    <dbReference type="NCBI Taxonomy" id="760260"/>
    <lineage>
        <taxon>Bacteria</taxon>
        <taxon>Pseudomonadati</taxon>
        <taxon>Lentisphaerota</taxon>
        <taxon>Oligosphaeria</taxon>
        <taxon>Oligosphaerales</taxon>
        <taxon>Oligosphaeraceae</taxon>
        <taxon>Oligosphaera</taxon>
    </lineage>
</organism>
<dbReference type="EMBL" id="JAUSVL010000001">
    <property type="protein sequence ID" value="MDQ0290854.1"/>
    <property type="molecule type" value="Genomic_DNA"/>
</dbReference>
<dbReference type="RefSeq" id="WP_307262821.1">
    <property type="nucleotide sequence ID" value="NZ_JAUSVL010000001.1"/>
</dbReference>
<name>A0AAE3VIR2_9BACT</name>
<dbReference type="AlphaFoldDB" id="A0AAE3VIR2"/>
<reference evidence="1" key="1">
    <citation type="submission" date="2023-07" db="EMBL/GenBank/DDBJ databases">
        <title>Genomic Encyclopedia of Type Strains, Phase IV (KMG-IV): sequencing the most valuable type-strain genomes for metagenomic binning, comparative biology and taxonomic classification.</title>
        <authorList>
            <person name="Goeker M."/>
        </authorList>
    </citation>
    <scope>NUCLEOTIDE SEQUENCE</scope>
    <source>
        <strain evidence="1">DSM 24202</strain>
    </source>
</reference>
<sequence>MGIDRKAFVRPERRYGIYPIIHGAVAGDSSRAERLERLGFAGIVGNVPYGRTFPDDAKEWRDTAEGFKDYIRRGMPVWIYDEKGYPSGTAGGAVTDAHPDTIAEGLFCYEYWRTLSGPMYYRADTPGDKLFRAMLLPLAGGEALDVTASANERGTLLMDIPAGEYHLFLMSSRRLFDGTHAAHSYSEPRNYINLLDRKATAAFVEVTHERYAALLADEFGRGVRAFFTDEPSLIAWNIPRGVYPIVPWQREFPARFQARYGYPIELAVVAVVTKRGPQLVKRRCDFWEFVGDGVAENFFGVLQDWCRAHGVKSSGHMLAEEHLQAHVVNYGSLYKCGKRMDWPGIDQLNSEPPALMNDQIIPIARLLASFADISGEGESFTEFSDHCSRMANKQIGLDWIRASVNWHVAMGITNLTSYYNWDYFAEDDIRALNQYTARLGGMIRQGRRDSRVALLYPEASIWSVYTPSVEPNAMDHSEACRRVNDAFAKTSWELLHRQIDFDYVDEDLINDAEIADGKLAYRDRRYECVVLPAVTVLSCRTVDKLAAMLAAGIGVVVIGDLPAIARETGEDAPFAAKLLPHLASGKLAQVPLQSGWTLPGPARLRALPRPIQLRPRGLSSVLTGATGSGTIVDGEAISPNILSHTRVLPDGSRLVFLCNMGGKTYDGFLQAAGAAAAELADPGDGSFRPAQTSHAGDALVVDIRLRAYDALFVLLSPTP</sequence>
<dbReference type="Proteomes" id="UP001238163">
    <property type="component" value="Unassembled WGS sequence"/>
</dbReference>
<dbReference type="PANTHER" id="PTHR36848:SF2">
    <property type="entry name" value="SECRETED PROTEIN"/>
    <property type="match status" value="1"/>
</dbReference>
<protein>
    <submittedName>
        <fullName evidence="1">Uncharacterized protein</fullName>
    </submittedName>
</protein>
<evidence type="ECO:0000313" key="1">
    <source>
        <dbReference type="EMBL" id="MDQ0290854.1"/>
    </source>
</evidence>
<proteinExistence type="predicted"/>
<dbReference type="InterPro" id="IPR053161">
    <property type="entry name" value="Ulvan_degrading_GH"/>
</dbReference>
<comment type="caution">
    <text evidence="1">The sequence shown here is derived from an EMBL/GenBank/DDBJ whole genome shotgun (WGS) entry which is preliminary data.</text>
</comment>
<dbReference type="PANTHER" id="PTHR36848">
    <property type="entry name" value="DNA-BINDING PROTEIN (PUTATIVE SECRETED PROTEIN)-RELATED"/>
    <property type="match status" value="1"/>
</dbReference>
<evidence type="ECO:0000313" key="2">
    <source>
        <dbReference type="Proteomes" id="UP001238163"/>
    </source>
</evidence>
<dbReference type="Gene3D" id="3.40.50.880">
    <property type="match status" value="1"/>
</dbReference>
<keyword evidence="2" id="KW-1185">Reference proteome</keyword>
<accession>A0AAE3VIR2</accession>